<evidence type="ECO:0000256" key="6">
    <source>
        <dbReference type="SAM" id="MobiDB-lite"/>
    </source>
</evidence>
<evidence type="ECO:0000313" key="9">
    <source>
        <dbReference type="Proteomes" id="UP000621510"/>
    </source>
</evidence>
<reference evidence="8 9" key="1">
    <citation type="submission" date="2021-01" db="EMBL/GenBank/DDBJ databases">
        <title>WGS of actinomycetes isolated from Thailand.</title>
        <authorList>
            <person name="Thawai C."/>
        </authorList>
    </citation>
    <scope>NUCLEOTIDE SEQUENCE [LARGE SCALE GENOMIC DNA]</scope>
    <source>
        <strain evidence="8 9">CA3R110</strain>
    </source>
</reference>
<evidence type="ECO:0000256" key="4">
    <source>
        <dbReference type="ARBA" id="ARBA00022989"/>
    </source>
</evidence>
<evidence type="ECO:0000256" key="3">
    <source>
        <dbReference type="ARBA" id="ARBA00022692"/>
    </source>
</evidence>
<feature type="transmembrane region" description="Helical" evidence="7">
    <location>
        <begin position="389"/>
        <end position="409"/>
    </location>
</feature>
<dbReference type="PIRSF" id="PIRSF006060">
    <property type="entry name" value="AA_transporter"/>
    <property type="match status" value="1"/>
</dbReference>
<evidence type="ECO:0000256" key="7">
    <source>
        <dbReference type="SAM" id="Phobius"/>
    </source>
</evidence>
<accession>A0ABS1PFD9</accession>
<feature type="transmembrane region" description="Helical" evidence="7">
    <location>
        <begin position="222"/>
        <end position="241"/>
    </location>
</feature>
<evidence type="ECO:0000256" key="5">
    <source>
        <dbReference type="ARBA" id="ARBA00023136"/>
    </source>
</evidence>
<feature type="transmembrane region" description="Helical" evidence="7">
    <location>
        <begin position="429"/>
        <end position="449"/>
    </location>
</feature>
<organism evidence="8 9">
    <name type="scientific">Streptomyces endocoffeicus</name>
    <dbReference type="NCBI Taxonomy" id="2898945"/>
    <lineage>
        <taxon>Bacteria</taxon>
        <taxon>Bacillati</taxon>
        <taxon>Actinomycetota</taxon>
        <taxon>Actinomycetes</taxon>
        <taxon>Kitasatosporales</taxon>
        <taxon>Streptomycetaceae</taxon>
        <taxon>Streptomyces</taxon>
    </lineage>
</organism>
<feature type="transmembrane region" description="Helical" evidence="7">
    <location>
        <begin position="302"/>
        <end position="327"/>
    </location>
</feature>
<comment type="subcellular location">
    <subcellularLocation>
        <location evidence="1">Membrane</location>
        <topology evidence="1">Multi-pass membrane protein</topology>
    </subcellularLocation>
</comment>
<feature type="transmembrane region" description="Helical" evidence="7">
    <location>
        <begin position="461"/>
        <end position="479"/>
    </location>
</feature>
<evidence type="ECO:0000256" key="2">
    <source>
        <dbReference type="ARBA" id="ARBA00022448"/>
    </source>
</evidence>
<feature type="transmembrane region" description="Helical" evidence="7">
    <location>
        <begin position="108"/>
        <end position="131"/>
    </location>
</feature>
<dbReference type="EMBL" id="JAERRG010000001">
    <property type="protein sequence ID" value="MBL1110880.1"/>
    <property type="molecule type" value="Genomic_DNA"/>
</dbReference>
<keyword evidence="2" id="KW-0813">Transport</keyword>
<feature type="transmembrane region" description="Helical" evidence="7">
    <location>
        <begin position="182"/>
        <end position="202"/>
    </location>
</feature>
<feature type="transmembrane region" description="Helical" evidence="7">
    <location>
        <begin position="33"/>
        <end position="54"/>
    </location>
</feature>
<feature type="transmembrane region" description="Helical" evidence="7">
    <location>
        <begin position="151"/>
        <end position="170"/>
    </location>
</feature>
<evidence type="ECO:0000256" key="1">
    <source>
        <dbReference type="ARBA" id="ARBA00004141"/>
    </source>
</evidence>
<name>A0ABS1PFD9_9ACTN</name>
<protein>
    <submittedName>
        <fullName evidence="8">Amino acid permease</fullName>
    </submittedName>
</protein>
<evidence type="ECO:0000313" key="8">
    <source>
        <dbReference type="EMBL" id="MBL1110880.1"/>
    </source>
</evidence>
<dbReference type="RefSeq" id="WP_201846319.1">
    <property type="nucleotide sequence ID" value="NZ_JAERRG010000001.1"/>
</dbReference>
<feature type="transmembrane region" description="Helical" evidence="7">
    <location>
        <begin position="66"/>
        <end position="87"/>
    </location>
</feature>
<keyword evidence="4 7" id="KW-1133">Transmembrane helix</keyword>
<feature type="transmembrane region" description="Helical" evidence="7">
    <location>
        <begin position="261"/>
        <end position="282"/>
    </location>
</feature>
<dbReference type="PANTHER" id="PTHR45649">
    <property type="entry name" value="AMINO-ACID PERMEASE BAT1"/>
    <property type="match status" value="1"/>
</dbReference>
<keyword evidence="3 7" id="KW-0812">Transmembrane</keyword>
<sequence>MSDIEKLSGELTPEAEQLRALGYEQQFDRKMGLWSNFALGFLYLSPLVGVFSLFAPGVSTGGPVSIYWMLIVGAGQFLVTLVFGEVVSQYPLAGGLYQWGRRLWNGRYAWVLSWIYVFAVIVAITTTALFSPNFVVALFSDAKSLDSGAGPLTQALIAAGMIVVCLLLNVGGTKALSQIAKVGLVAELSGVILVGLYLLLFNRHQPFSVFFDTLGAGAGGEGYVWAFLGSSIVGLVLCYGFEACGEVAEEVPNPGRRIPLAMQLTVVVGSISAFFSFAGYLLAAPDLPAIVSGDIGNPIPAILFSSLGVIGTKIFLVVALISFIACVMGQQAAASRLVYSFARDNMFPGSQRFAKMSQKRRVPLNALVAVNVLPIFIIVFVYFQPDSLLRIAAFQVLAVYCAFQMVVFASLRMRLKGWRPAGQFALGRAGTPITIGALIYGVLAMVLLAMPTGDGPFYDQWIALIGFAVVAGVGLVYLFTRNPDRNKTGPEGDAIEVAERMRATAAASRPGGDAGSRGRRSGGRAQEGTQL</sequence>
<keyword evidence="5 7" id="KW-0472">Membrane</keyword>
<feature type="region of interest" description="Disordered" evidence="6">
    <location>
        <begin position="488"/>
        <end position="531"/>
    </location>
</feature>
<keyword evidence="9" id="KW-1185">Reference proteome</keyword>
<dbReference type="Proteomes" id="UP000621510">
    <property type="component" value="Unassembled WGS sequence"/>
</dbReference>
<dbReference type="InterPro" id="IPR002293">
    <property type="entry name" value="AA/rel_permease1"/>
</dbReference>
<proteinExistence type="predicted"/>
<feature type="transmembrane region" description="Helical" evidence="7">
    <location>
        <begin position="362"/>
        <end position="383"/>
    </location>
</feature>
<dbReference type="Gene3D" id="1.20.1740.10">
    <property type="entry name" value="Amino acid/polyamine transporter I"/>
    <property type="match status" value="1"/>
</dbReference>
<comment type="caution">
    <text evidence="8">The sequence shown here is derived from an EMBL/GenBank/DDBJ whole genome shotgun (WGS) entry which is preliminary data.</text>
</comment>
<dbReference type="PANTHER" id="PTHR45649:SF26">
    <property type="entry name" value="OS04G0435100 PROTEIN"/>
    <property type="match status" value="1"/>
</dbReference>
<gene>
    <name evidence="8" type="ORF">JK364_00390</name>
</gene>
<dbReference type="Pfam" id="PF13520">
    <property type="entry name" value="AA_permease_2"/>
    <property type="match status" value="1"/>
</dbReference>